<feature type="compositionally biased region" description="Polar residues" evidence="3">
    <location>
        <begin position="709"/>
        <end position="719"/>
    </location>
</feature>
<dbReference type="Gene3D" id="4.10.240.10">
    <property type="entry name" value="Zn(2)-C6 fungal-type DNA-binding domain"/>
    <property type="match status" value="1"/>
</dbReference>
<keyword evidence="2" id="KW-0539">Nucleus</keyword>
<sequence>MAESPSQHDEDSPSEQAAFTPSDTGADGPPESSSSSAGASSDATSKKRKKSSAETDRPSKPVKKRAPQACQECRSRKVRCDYKEKDGYVTNYPCGNCRHAMVQCIIPPSKRKRRQTQSLLSKPSILPNPTPTISIETGLVAGDDALQRARDSFSEMSGQGAQAAVQPCRTYAGGSAVTQLPWGPTEESQAWLALVPPHVRLPAAGKITREGLQHLHQMGALELPDVTLERQLLLAYIEHVHPDFPVLELHNFIRRVSDRNGRHGQLSLLLYQCVMFAASAFVESAHVTAAGFKNRRALRRSIFQAAKLLHDFDYENDKFVLAQSSLLLSFWYDAPDDAKETWYWSGIAISQAQALGLHRTNVSNNIDPVRRRHRRRIWWSCVMRDRQIGLGMSRLIRIKDEDFDLPMLEENDFEIEVLADNLLVSREDCPVLFDVGMQQELAEMCVEKAKLYVLVGRVLRAAQSFQDATSTRTSSTPATIVDNLQTLDKVHRELAAWAAALPPTCQYRTLERWDVEHGRTPVAMQRSLLQMLYQTTVGKIYHPLIRPLRIQESRLDPAAEQHISLVARQKCKGVAAEITRVAGEMHALELDRYFPTTGVTVIMPAMLVHLQDVSDPVKATREEAQRGFDTCMKVLQTLRETYAAAEYAAIFMDNVIRNKPGSPLMGGLEAMQMPMGTLGPQTLAQEMAQQVTANSWPVDMMSHEHSSDASDSMSPGTSTHTHDAGHHQEEDMSGAAFGIVPGDISAEGLNFPRLDDGWQNWLNLPPELELNEHDSAGWVAVSEHIEPGSLEPHGAEVFS</sequence>
<feature type="region of interest" description="Disordered" evidence="3">
    <location>
        <begin position="108"/>
        <end position="131"/>
    </location>
</feature>
<evidence type="ECO:0000256" key="3">
    <source>
        <dbReference type="SAM" id="MobiDB-lite"/>
    </source>
</evidence>
<dbReference type="InterPro" id="IPR052761">
    <property type="entry name" value="Fungal_Detox/Toxin_TFs"/>
</dbReference>
<evidence type="ECO:0000256" key="2">
    <source>
        <dbReference type="ARBA" id="ARBA00023242"/>
    </source>
</evidence>
<proteinExistence type="predicted"/>
<evidence type="ECO:0000313" key="5">
    <source>
        <dbReference type="EMBL" id="KAF3770855.1"/>
    </source>
</evidence>
<dbReference type="PANTHER" id="PTHR47425">
    <property type="entry name" value="FARB-RELATED"/>
    <property type="match status" value="1"/>
</dbReference>
<dbReference type="PROSITE" id="PS50048">
    <property type="entry name" value="ZN2_CY6_FUNGAL_2"/>
    <property type="match status" value="1"/>
</dbReference>
<dbReference type="Pfam" id="PF04082">
    <property type="entry name" value="Fungal_trans"/>
    <property type="match status" value="1"/>
</dbReference>
<feature type="region of interest" description="Disordered" evidence="3">
    <location>
        <begin position="701"/>
        <end position="728"/>
    </location>
</feature>
<evidence type="ECO:0000256" key="1">
    <source>
        <dbReference type="ARBA" id="ARBA00022723"/>
    </source>
</evidence>
<keyword evidence="1" id="KW-0479">Metal-binding</keyword>
<feature type="domain" description="Zn(2)-C6 fungal-type" evidence="4">
    <location>
        <begin position="69"/>
        <end position="106"/>
    </location>
</feature>
<reference evidence="5" key="1">
    <citation type="journal article" date="2020" name="Phytopathology">
        <title>Genome sequence of the chestnut blight fungus Cryphonectria parasitica EP155: A fundamental resource for an archetypical invasive plant pathogen.</title>
        <authorList>
            <person name="Crouch J.A."/>
            <person name="Dawe A."/>
            <person name="Aerts A."/>
            <person name="Barry K."/>
            <person name="Churchill A.C.L."/>
            <person name="Grimwood J."/>
            <person name="Hillman B."/>
            <person name="Milgroom M.G."/>
            <person name="Pangilinan J."/>
            <person name="Smith M."/>
            <person name="Salamov A."/>
            <person name="Schmutz J."/>
            <person name="Yadav J."/>
            <person name="Grigoriev I.V."/>
            <person name="Nuss D."/>
        </authorList>
    </citation>
    <scope>NUCLEOTIDE SEQUENCE</scope>
    <source>
        <strain evidence="5">EP155</strain>
    </source>
</reference>
<evidence type="ECO:0000313" key="6">
    <source>
        <dbReference type="Proteomes" id="UP000803844"/>
    </source>
</evidence>
<comment type="caution">
    <text evidence="5">The sequence shown here is derived from an EMBL/GenBank/DDBJ whole genome shotgun (WGS) entry which is preliminary data.</text>
</comment>
<dbReference type="InterPro" id="IPR001138">
    <property type="entry name" value="Zn2Cys6_DnaBD"/>
</dbReference>
<accession>A0A9P5CVS9</accession>
<feature type="compositionally biased region" description="Polar residues" evidence="3">
    <location>
        <begin position="14"/>
        <end position="23"/>
    </location>
</feature>
<dbReference type="GO" id="GO:0008270">
    <property type="term" value="F:zinc ion binding"/>
    <property type="evidence" value="ECO:0007669"/>
    <property type="project" value="InterPro"/>
</dbReference>
<gene>
    <name evidence="5" type="ORF">M406DRAFT_336426</name>
</gene>
<keyword evidence="6" id="KW-1185">Reference proteome</keyword>
<dbReference type="CDD" id="cd00067">
    <property type="entry name" value="GAL4"/>
    <property type="match status" value="1"/>
</dbReference>
<protein>
    <recommendedName>
        <fullName evidence="4">Zn(2)-C6 fungal-type domain-containing protein</fullName>
    </recommendedName>
</protein>
<feature type="compositionally biased region" description="Basic and acidic residues" evidence="3">
    <location>
        <begin position="1"/>
        <end position="11"/>
    </location>
</feature>
<dbReference type="EMBL" id="MU032344">
    <property type="protein sequence ID" value="KAF3770855.1"/>
    <property type="molecule type" value="Genomic_DNA"/>
</dbReference>
<feature type="region of interest" description="Disordered" evidence="3">
    <location>
        <begin position="1"/>
        <end position="68"/>
    </location>
</feature>
<dbReference type="SUPFAM" id="SSF57701">
    <property type="entry name" value="Zn2/Cys6 DNA-binding domain"/>
    <property type="match status" value="1"/>
</dbReference>
<dbReference type="GO" id="GO:0006351">
    <property type="term" value="P:DNA-templated transcription"/>
    <property type="evidence" value="ECO:0007669"/>
    <property type="project" value="InterPro"/>
</dbReference>
<dbReference type="AlphaFoldDB" id="A0A9P5CVS9"/>
<feature type="compositionally biased region" description="Low complexity" evidence="3">
    <location>
        <begin position="32"/>
        <end position="43"/>
    </location>
</feature>
<organism evidence="5 6">
    <name type="scientific">Cryphonectria parasitica (strain ATCC 38755 / EP155)</name>
    <dbReference type="NCBI Taxonomy" id="660469"/>
    <lineage>
        <taxon>Eukaryota</taxon>
        <taxon>Fungi</taxon>
        <taxon>Dikarya</taxon>
        <taxon>Ascomycota</taxon>
        <taxon>Pezizomycotina</taxon>
        <taxon>Sordariomycetes</taxon>
        <taxon>Sordariomycetidae</taxon>
        <taxon>Diaporthales</taxon>
        <taxon>Cryphonectriaceae</taxon>
        <taxon>Cryphonectria-Endothia species complex</taxon>
        <taxon>Cryphonectria</taxon>
    </lineage>
</organism>
<dbReference type="InterPro" id="IPR007219">
    <property type="entry name" value="XnlR_reg_dom"/>
</dbReference>
<dbReference type="GO" id="GO:0000981">
    <property type="term" value="F:DNA-binding transcription factor activity, RNA polymerase II-specific"/>
    <property type="evidence" value="ECO:0007669"/>
    <property type="project" value="InterPro"/>
</dbReference>
<dbReference type="RefSeq" id="XP_040781816.1">
    <property type="nucleotide sequence ID" value="XM_040921148.1"/>
</dbReference>
<name>A0A9P5CVS9_CRYP1</name>
<dbReference type="SMART" id="SM00066">
    <property type="entry name" value="GAL4"/>
    <property type="match status" value="1"/>
</dbReference>
<dbReference type="CDD" id="cd12148">
    <property type="entry name" value="fungal_TF_MHR"/>
    <property type="match status" value="1"/>
</dbReference>
<dbReference type="OrthoDB" id="4451586at2759"/>
<dbReference type="GO" id="GO:0003677">
    <property type="term" value="F:DNA binding"/>
    <property type="evidence" value="ECO:0007669"/>
    <property type="project" value="InterPro"/>
</dbReference>
<dbReference type="Proteomes" id="UP000803844">
    <property type="component" value="Unassembled WGS sequence"/>
</dbReference>
<dbReference type="SMART" id="SM00906">
    <property type="entry name" value="Fungal_trans"/>
    <property type="match status" value="1"/>
</dbReference>
<evidence type="ECO:0000259" key="4">
    <source>
        <dbReference type="PROSITE" id="PS50048"/>
    </source>
</evidence>
<dbReference type="Pfam" id="PF00172">
    <property type="entry name" value="Zn_clus"/>
    <property type="match status" value="1"/>
</dbReference>
<dbReference type="PANTHER" id="PTHR47425:SF2">
    <property type="entry name" value="FARB-RELATED"/>
    <property type="match status" value="1"/>
</dbReference>
<dbReference type="InterPro" id="IPR036864">
    <property type="entry name" value="Zn2-C6_fun-type_DNA-bd_sf"/>
</dbReference>
<dbReference type="GeneID" id="63838277"/>